<evidence type="ECO:0000313" key="3">
    <source>
        <dbReference type="Proteomes" id="UP000772618"/>
    </source>
</evidence>
<dbReference type="Proteomes" id="UP000772618">
    <property type="component" value="Unassembled WGS sequence"/>
</dbReference>
<feature type="transmembrane region" description="Helical" evidence="1">
    <location>
        <begin position="6"/>
        <end position="27"/>
    </location>
</feature>
<gene>
    <name evidence="2" type="ORF">KK060_10030</name>
</gene>
<dbReference type="EMBL" id="JAHESD010000017">
    <property type="protein sequence ID" value="MBT1703618.1"/>
    <property type="molecule type" value="Genomic_DNA"/>
</dbReference>
<keyword evidence="1" id="KW-0472">Membrane</keyword>
<proteinExistence type="predicted"/>
<keyword evidence="1" id="KW-0812">Transmembrane</keyword>
<keyword evidence="1" id="KW-1133">Transmembrane helix</keyword>
<name>A0ABS5VQA1_9BACT</name>
<reference evidence="2 3" key="1">
    <citation type="submission" date="2021-05" db="EMBL/GenBank/DDBJ databases">
        <title>A Polyphasic approach of four new species of the genus Ohtaekwangia: Ohtaekwangia histidinii sp. nov., Ohtaekwangia cretensis sp. nov., Ohtaekwangia indiensis sp. nov., Ohtaekwangia reichenbachii sp. nov. from diverse environment.</title>
        <authorList>
            <person name="Octaviana S."/>
        </authorList>
    </citation>
    <scope>NUCLEOTIDE SEQUENCE [LARGE SCALE GENOMIC DNA]</scope>
    <source>
        <strain evidence="2 3">PWU20</strain>
    </source>
</reference>
<protein>
    <submittedName>
        <fullName evidence="2">Uncharacterized protein</fullName>
    </submittedName>
</protein>
<comment type="caution">
    <text evidence="2">The sequence shown here is derived from an EMBL/GenBank/DDBJ whole genome shotgun (WGS) entry which is preliminary data.</text>
</comment>
<feature type="transmembrane region" description="Helical" evidence="1">
    <location>
        <begin position="75"/>
        <end position="97"/>
    </location>
</feature>
<dbReference type="PROSITE" id="PS51257">
    <property type="entry name" value="PROKAR_LIPOPROTEIN"/>
    <property type="match status" value="1"/>
</dbReference>
<organism evidence="2 3">
    <name type="scientific">Chryseosolibacter indicus</name>
    <dbReference type="NCBI Taxonomy" id="2782351"/>
    <lineage>
        <taxon>Bacteria</taxon>
        <taxon>Pseudomonadati</taxon>
        <taxon>Bacteroidota</taxon>
        <taxon>Cytophagia</taxon>
        <taxon>Cytophagales</taxon>
        <taxon>Chryseotaleaceae</taxon>
        <taxon>Chryseosolibacter</taxon>
    </lineage>
</organism>
<evidence type="ECO:0000313" key="2">
    <source>
        <dbReference type="EMBL" id="MBT1703618.1"/>
    </source>
</evidence>
<keyword evidence="3" id="KW-1185">Reference proteome</keyword>
<accession>A0ABS5VQA1</accession>
<dbReference type="RefSeq" id="WP_254153580.1">
    <property type="nucleotide sequence ID" value="NZ_JAHESD010000017.1"/>
</dbReference>
<evidence type="ECO:0000256" key="1">
    <source>
        <dbReference type="SAM" id="Phobius"/>
    </source>
</evidence>
<sequence length="98" mass="11550">MRVIFAFYQSFIPITLTVSLIGCVLIYHYGSWHYAIPILFMKVFVNGILALYTYYFNAGQFYFYHNLGFTRRILLVTTCVTDIIIWLLMTLFTLNVLL</sequence>
<feature type="transmembrane region" description="Helical" evidence="1">
    <location>
        <begin position="34"/>
        <end position="55"/>
    </location>
</feature>